<dbReference type="InterPro" id="IPR011990">
    <property type="entry name" value="TPR-like_helical_dom_sf"/>
</dbReference>
<reference evidence="2" key="2">
    <citation type="submission" date="2020-09" db="EMBL/GenBank/DDBJ databases">
        <authorList>
            <person name="Sun Q."/>
            <person name="Zhou Y."/>
        </authorList>
    </citation>
    <scope>NUCLEOTIDE SEQUENCE</scope>
    <source>
        <strain evidence="2">CGMCC 1.15371</strain>
    </source>
</reference>
<reference evidence="2" key="1">
    <citation type="journal article" date="2014" name="Int. J. Syst. Evol. Microbiol.">
        <title>Complete genome sequence of Corynebacterium casei LMG S-19264T (=DSM 44701T), isolated from a smear-ripened cheese.</title>
        <authorList>
            <consortium name="US DOE Joint Genome Institute (JGI-PGF)"/>
            <person name="Walter F."/>
            <person name="Albersmeier A."/>
            <person name="Kalinowski J."/>
            <person name="Ruckert C."/>
        </authorList>
    </citation>
    <scope>NUCLEOTIDE SEQUENCE</scope>
    <source>
        <strain evidence="2">CGMCC 1.15371</strain>
    </source>
</reference>
<dbReference type="PANTHER" id="PTHR37038">
    <property type="entry name" value="TRANSCRIPTIONAL REGULATOR-RELATED"/>
    <property type="match status" value="1"/>
</dbReference>
<dbReference type="Proteomes" id="UP000628775">
    <property type="component" value="Unassembled WGS sequence"/>
</dbReference>
<proteinExistence type="predicted"/>
<dbReference type="SUPFAM" id="SSF48452">
    <property type="entry name" value="TPR-like"/>
    <property type="match status" value="1"/>
</dbReference>
<dbReference type="Pfam" id="PF18768">
    <property type="entry name" value="RNPP_C"/>
    <property type="match status" value="1"/>
</dbReference>
<dbReference type="SMART" id="SM00530">
    <property type="entry name" value="HTH_XRE"/>
    <property type="match status" value="1"/>
</dbReference>
<name>A0A8J2YJ00_9BACL</name>
<organism evidence="2 3">
    <name type="scientific">Pullulanibacillus camelliae</name>
    <dbReference type="NCBI Taxonomy" id="1707096"/>
    <lineage>
        <taxon>Bacteria</taxon>
        <taxon>Bacillati</taxon>
        <taxon>Bacillota</taxon>
        <taxon>Bacilli</taxon>
        <taxon>Bacillales</taxon>
        <taxon>Sporolactobacillaceae</taxon>
        <taxon>Pullulanibacillus</taxon>
    </lineage>
</organism>
<dbReference type="InterPro" id="IPR053163">
    <property type="entry name" value="HTH-type_regulator_Rgg"/>
</dbReference>
<comment type="caution">
    <text evidence="2">The sequence shown here is derived from an EMBL/GenBank/DDBJ whole genome shotgun (WGS) entry which is preliminary data.</text>
</comment>
<protein>
    <submittedName>
        <fullName evidence="2">Transcriptional regulator</fullName>
    </submittedName>
</protein>
<dbReference type="AlphaFoldDB" id="A0A8J2YJ00"/>
<accession>A0A8J2YJ00</accession>
<evidence type="ECO:0000259" key="1">
    <source>
        <dbReference type="PROSITE" id="PS50943"/>
    </source>
</evidence>
<evidence type="ECO:0000313" key="2">
    <source>
        <dbReference type="EMBL" id="GGE45713.1"/>
    </source>
</evidence>
<dbReference type="PANTHER" id="PTHR37038:SF14">
    <property type="entry name" value="TRANSCRIPTIONAL ACTIVATOR"/>
    <property type="match status" value="1"/>
</dbReference>
<dbReference type="CDD" id="cd00093">
    <property type="entry name" value="HTH_XRE"/>
    <property type="match status" value="1"/>
</dbReference>
<dbReference type="SUPFAM" id="SSF47413">
    <property type="entry name" value="lambda repressor-like DNA-binding domains"/>
    <property type="match status" value="1"/>
</dbReference>
<dbReference type="PROSITE" id="PS50943">
    <property type="entry name" value="HTH_CROC1"/>
    <property type="match status" value="1"/>
</dbReference>
<evidence type="ECO:0000313" key="3">
    <source>
        <dbReference type="Proteomes" id="UP000628775"/>
    </source>
</evidence>
<dbReference type="GO" id="GO:0003677">
    <property type="term" value="F:DNA binding"/>
    <property type="evidence" value="ECO:0007669"/>
    <property type="project" value="InterPro"/>
</dbReference>
<dbReference type="InterPro" id="IPR041315">
    <property type="entry name" value="PlcR_TPR"/>
</dbReference>
<keyword evidence="3" id="KW-1185">Reference proteome</keyword>
<dbReference type="InterPro" id="IPR010982">
    <property type="entry name" value="Lambda_DNA-bd_dom_sf"/>
</dbReference>
<dbReference type="Gene3D" id="1.25.40.10">
    <property type="entry name" value="Tetratricopeptide repeat domain"/>
    <property type="match status" value="1"/>
</dbReference>
<dbReference type="InterPro" id="IPR001387">
    <property type="entry name" value="Cro/C1-type_HTH"/>
</dbReference>
<dbReference type="Pfam" id="PF01381">
    <property type="entry name" value="HTH_3"/>
    <property type="match status" value="1"/>
</dbReference>
<dbReference type="EMBL" id="BMIR01000012">
    <property type="protein sequence ID" value="GGE45713.1"/>
    <property type="molecule type" value="Genomic_DNA"/>
</dbReference>
<sequence>MTLTAEFDMDSKRLGKEIKYLRKEKGINQKELAEGICTQSAISQIESGEIFPRIDTLYYLAAKLRVSIDFFLSILFHEKHNYINNTKAYIQMLSNKKQYDELYFFSKNELKNNKLHSEYHQFLLWHYFMSSYYLKKINYSQCINELKKLITLASIHEKYELIDLKIMNAIANLHAENEDYTSSIEIHNKIISMEDIPEEEFYKLKIKVLYNKSKTLFKIGDTKLSLKSCEDAYKISTEKESLFLLGQIFFQKGQCLEKFTNTDISLIKECYKNSLIFLEIFKMDYYINIIKKEKQQYLCS</sequence>
<feature type="domain" description="HTH cro/C1-type" evidence="1">
    <location>
        <begin position="18"/>
        <end position="71"/>
    </location>
</feature>
<gene>
    <name evidence="2" type="ORF">GCM10011391_25680</name>
</gene>